<proteinExistence type="predicted"/>
<comment type="caution">
    <text evidence="5">The sequence shown here is derived from an EMBL/GenBank/DDBJ whole genome shotgun (WGS) entry which is preliminary data.</text>
</comment>
<gene>
    <name evidence="5" type="ORF">ACFSDA_14280</name>
</gene>
<dbReference type="InterPro" id="IPR011344">
    <property type="entry name" value="ssDNA-bd"/>
</dbReference>
<evidence type="ECO:0000313" key="5">
    <source>
        <dbReference type="EMBL" id="MFD1836234.1"/>
    </source>
</evidence>
<dbReference type="Proteomes" id="UP001597280">
    <property type="component" value="Unassembled WGS sequence"/>
</dbReference>
<protein>
    <recommendedName>
        <fullName evidence="3">Single-stranded DNA-binding protein</fullName>
    </recommendedName>
</protein>
<dbReference type="RefSeq" id="WP_343905596.1">
    <property type="nucleotide sequence ID" value="NZ_BAAAIS010000003.1"/>
</dbReference>
<reference evidence="6" key="1">
    <citation type="journal article" date="2019" name="Int. J. Syst. Evol. Microbiol.">
        <title>The Global Catalogue of Microorganisms (GCM) 10K type strain sequencing project: providing services to taxonomists for standard genome sequencing and annotation.</title>
        <authorList>
            <consortium name="The Broad Institute Genomics Platform"/>
            <consortium name="The Broad Institute Genome Sequencing Center for Infectious Disease"/>
            <person name="Wu L."/>
            <person name="Ma J."/>
        </authorList>
    </citation>
    <scope>NUCLEOTIDE SEQUENCE [LARGE SCALE GENOMIC DNA]</scope>
    <source>
        <strain evidence="6">JCM 11650</strain>
    </source>
</reference>
<feature type="region of interest" description="Disordered" evidence="4">
    <location>
        <begin position="95"/>
        <end position="155"/>
    </location>
</feature>
<organism evidence="5 6">
    <name type="scientific">Brachybacterium rhamnosum</name>
    <dbReference type="NCBI Taxonomy" id="173361"/>
    <lineage>
        <taxon>Bacteria</taxon>
        <taxon>Bacillati</taxon>
        <taxon>Actinomycetota</taxon>
        <taxon>Actinomycetes</taxon>
        <taxon>Micrococcales</taxon>
        <taxon>Dermabacteraceae</taxon>
        <taxon>Brachybacterium</taxon>
    </lineage>
</organism>
<evidence type="ECO:0000256" key="2">
    <source>
        <dbReference type="PROSITE-ProRule" id="PRU00252"/>
    </source>
</evidence>
<dbReference type="InterPro" id="IPR000424">
    <property type="entry name" value="Primosome_PriB/ssb"/>
</dbReference>
<dbReference type="PROSITE" id="PS50935">
    <property type="entry name" value="SSB"/>
    <property type="match status" value="1"/>
</dbReference>
<evidence type="ECO:0000256" key="3">
    <source>
        <dbReference type="RuleBase" id="RU000524"/>
    </source>
</evidence>
<dbReference type="Pfam" id="PF00436">
    <property type="entry name" value="SSB"/>
    <property type="match status" value="1"/>
</dbReference>
<dbReference type="NCBIfam" id="TIGR00621">
    <property type="entry name" value="ssb"/>
    <property type="match status" value="1"/>
</dbReference>
<dbReference type="CDD" id="cd04496">
    <property type="entry name" value="SSB_OBF"/>
    <property type="match status" value="1"/>
</dbReference>
<keyword evidence="6" id="KW-1185">Reference proteome</keyword>
<accession>A0ABW4PZH2</accession>
<evidence type="ECO:0000313" key="6">
    <source>
        <dbReference type="Proteomes" id="UP001597280"/>
    </source>
</evidence>
<dbReference type="InterPro" id="IPR012340">
    <property type="entry name" value="NA-bd_OB-fold"/>
</dbReference>
<feature type="compositionally biased region" description="Gly residues" evidence="4">
    <location>
        <begin position="134"/>
        <end position="155"/>
    </location>
</feature>
<evidence type="ECO:0000256" key="1">
    <source>
        <dbReference type="ARBA" id="ARBA00023125"/>
    </source>
</evidence>
<dbReference type="SUPFAM" id="SSF50249">
    <property type="entry name" value="Nucleic acid-binding proteins"/>
    <property type="match status" value="1"/>
</dbReference>
<evidence type="ECO:0000256" key="4">
    <source>
        <dbReference type="SAM" id="MobiDB-lite"/>
    </source>
</evidence>
<sequence length="155" mass="16551">MKHPVVTITARTGGEPELRYTNSGIAVCKVRAAWSKDIPPATPGGDWDRENTTWVTVEWWRKAAEQVAELAIGKGDTIRVTGSLFMEEFTRRDGSIGQGLKLTADGTPAVWPKRDAQDGGGQAPARTPENTPAQGGGQAQQQGFGNGGGYDDPPF</sequence>
<dbReference type="EMBL" id="JBHUFL010000003">
    <property type="protein sequence ID" value="MFD1836234.1"/>
    <property type="molecule type" value="Genomic_DNA"/>
</dbReference>
<dbReference type="GO" id="GO:0003677">
    <property type="term" value="F:DNA binding"/>
    <property type="evidence" value="ECO:0007669"/>
    <property type="project" value="UniProtKB-KW"/>
</dbReference>
<dbReference type="Gene3D" id="2.40.50.140">
    <property type="entry name" value="Nucleic acid-binding proteins"/>
    <property type="match status" value="1"/>
</dbReference>
<name>A0ABW4PZH2_9MICO</name>
<keyword evidence="1 2" id="KW-0238">DNA-binding</keyword>